<dbReference type="FunFam" id="3.90.70.80:FF:000017">
    <property type="entry name" value="ubiquitin thioesterase OTU1"/>
    <property type="match status" value="1"/>
</dbReference>
<dbReference type="InterPro" id="IPR011990">
    <property type="entry name" value="TPR-like_helical_dom_sf"/>
</dbReference>
<dbReference type="InterPro" id="IPR046960">
    <property type="entry name" value="PPR_At4g14850-like_plant"/>
</dbReference>
<dbReference type="NCBIfam" id="TIGR00756">
    <property type="entry name" value="PPR"/>
    <property type="match status" value="4"/>
</dbReference>
<feature type="domain" description="OTU" evidence="4">
    <location>
        <begin position="498"/>
        <end position="620"/>
    </location>
</feature>
<keyword evidence="2" id="KW-0809">Transit peptide</keyword>
<dbReference type="Pfam" id="PF02338">
    <property type="entry name" value="OTU"/>
    <property type="match status" value="1"/>
</dbReference>
<dbReference type="Pfam" id="PF13041">
    <property type="entry name" value="PPR_2"/>
    <property type="match status" value="1"/>
</dbReference>
<dbReference type="InterPro" id="IPR002885">
    <property type="entry name" value="PPR_rpt"/>
</dbReference>
<sequence>MPPPPLPSGSLPAWAASNALFRRHRRLLPLLLPPTALRALLPVVSHCVVSGLARNPFVASRLLIASSRLSLPFSLLLLSSLPASSLSPFSFNSVIRASPPRLALLLFDQMRRRGVPPDPYTLPFLIHACSGGDPPLCQSLHGHGFRLGYGSHLFTQTALINAYFACGSVVAARRVFDEMPVRDVVAWTGMVSGYADSQMYLKSVEVFREMRCADDFVRPNVATVVSVASACAGLGSLECAKWLHAYIEKVGLEGELIIRNALIDMYNKCGSIESARGLFGLMREKDLHSWTAMISGLASHGHGEEAIALFFSMREEGVVPDSTTFIVVLSACSHAGLVDEGISIFNSMETEYSVSPDIKHYGCMVDLFSRASLISRAYELISTMPFEPNLAILGALLSACSINNELEIGELVLNKIESACSYKGGADVLLSNIYANQNLWHEVDTIRRKIRSEAVARKPPAVEILFHFSAYRFQSLALDFTKYQIFLKTWRVKMEGVVVRRVIPSDNSCLFNAVGYVMEHNRNKASELRQVIAATVASDPEKFNEAFLGKPNEAYCAWILDPEKWGGAIELAILSEYYGREIAAYDIQTTRCDLYGQEKKYNERAMLIYDGLHYDALAMSPFEGAPEEFDQTIFPVDHSRSIGPAEGLALNLVREAQRKRSYTDTANFTLRCGVCQIGVIGQKEAVEHAQATGHVNFQEYK</sequence>
<feature type="repeat" description="PPR" evidence="3">
    <location>
        <begin position="286"/>
        <end position="320"/>
    </location>
</feature>
<protein>
    <recommendedName>
        <fullName evidence="4">OTU domain-containing protein</fullName>
    </recommendedName>
</protein>
<dbReference type="Proteomes" id="UP000324897">
    <property type="component" value="Chromosome 1"/>
</dbReference>
<dbReference type="InterPro" id="IPR038765">
    <property type="entry name" value="Papain-like_cys_pep_sf"/>
</dbReference>
<dbReference type="OrthoDB" id="185373at2759"/>
<dbReference type="FunFam" id="1.25.40.10:FF:000090">
    <property type="entry name" value="Pentatricopeptide repeat-containing protein, chloroplastic"/>
    <property type="match status" value="1"/>
</dbReference>
<evidence type="ECO:0000313" key="6">
    <source>
        <dbReference type="Proteomes" id="UP000324897"/>
    </source>
</evidence>
<dbReference type="Gene3D" id="3.90.70.80">
    <property type="match status" value="1"/>
</dbReference>
<dbReference type="PANTHER" id="PTHR47926:SF411">
    <property type="entry name" value="PENTATRICOPEPTIDE REPEAT-CONTAINING PROTEIN"/>
    <property type="match status" value="1"/>
</dbReference>
<dbReference type="PROSITE" id="PS51375">
    <property type="entry name" value="PPR"/>
    <property type="match status" value="1"/>
</dbReference>
<dbReference type="Pfam" id="PF20431">
    <property type="entry name" value="E_motif"/>
    <property type="match status" value="1"/>
</dbReference>
<dbReference type="CDD" id="cd22793">
    <property type="entry name" value="OTU_plant_OTU1_2-like"/>
    <property type="match status" value="1"/>
</dbReference>
<dbReference type="Pfam" id="PF24560">
    <property type="entry name" value="zf-C2H2_OTU1_C"/>
    <property type="match status" value="1"/>
</dbReference>
<organism evidence="5 6">
    <name type="scientific">Eragrostis curvula</name>
    <name type="common">weeping love grass</name>
    <dbReference type="NCBI Taxonomy" id="38414"/>
    <lineage>
        <taxon>Eukaryota</taxon>
        <taxon>Viridiplantae</taxon>
        <taxon>Streptophyta</taxon>
        <taxon>Embryophyta</taxon>
        <taxon>Tracheophyta</taxon>
        <taxon>Spermatophyta</taxon>
        <taxon>Magnoliopsida</taxon>
        <taxon>Liliopsida</taxon>
        <taxon>Poales</taxon>
        <taxon>Poaceae</taxon>
        <taxon>PACMAD clade</taxon>
        <taxon>Chloridoideae</taxon>
        <taxon>Eragrostideae</taxon>
        <taxon>Eragrostidinae</taxon>
        <taxon>Eragrostis</taxon>
    </lineage>
</organism>
<dbReference type="InterPro" id="IPR046848">
    <property type="entry name" value="E_motif"/>
</dbReference>
<dbReference type="GO" id="GO:0009451">
    <property type="term" value="P:RNA modification"/>
    <property type="evidence" value="ECO:0007669"/>
    <property type="project" value="InterPro"/>
</dbReference>
<dbReference type="InterPro" id="IPR057766">
    <property type="entry name" value="Znf-C2H2_OTU1-like_C"/>
</dbReference>
<dbReference type="Gene3D" id="1.25.40.10">
    <property type="entry name" value="Tetratricopeptide repeat domain"/>
    <property type="match status" value="2"/>
</dbReference>
<dbReference type="InterPro" id="IPR003323">
    <property type="entry name" value="OTU_dom"/>
</dbReference>
<dbReference type="Pfam" id="PF01535">
    <property type="entry name" value="PPR"/>
    <property type="match status" value="2"/>
</dbReference>
<proteinExistence type="predicted"/>
<evidence type="ECO:0000256" key="2">
    <source>
        <dbReference type="ARBA" id="ARBA00022946"/>
    </source>
</evidence>
<dbReference type="SUPFAM" id="SSF54001">
    <property type="entry name" value="Cysteine proteinases"/>
    <property type="match status" value="1"/>
</dbReference>
<dbReference type="GO" id="GO:0003723">
    <property type="term" value="F:RNA binding"/>
    <property type="evidence" value="ECO:0007669"/>
    <property type="project" value="InterPro"/>
</dbReference>
<gene>
    <name evidence="5" type="ORF">EJB05_24427</name>
</gene>
<name>A0A5J9VB17_9POAL</name>
<feature type="non-terminal residue" evidence="5">
    <location>
        <position position="1"/>
    </location>
</feature>
<dbReference type="AlphaFoldDB" id="A0A5J9VB17"/>
<evidence type="ECO:0000259" key="4">
    <source>
        <dbReference type="PROSITE" id="PS50802"/>
    </source>
</evidence>
<comment type="caution">
    <text evidence="5">The sequence shown here is derived from an EMBL/GenBank/DDBJ whole genome shotgun (WGS) entry which is preliminary data.</text>
</comment>
<evidence type="ECO:0000256" key="1">
    <source>
        <dbReference type="ARBA" id="ARBA00022737"/>
    </source>
</evidence>
<keyword evidence="6" id="KW-1185">Reference proteome</keyword>
<dbReference type="PROSITE" id="PS50802">
    <property type="entry name" value="OTU"/>
    <property type="match status" value="1"/>
</dbReference>
<keyword evidence="1" id="KW-0677">Repeat</keyword>
<dbReference type="EMBL" id="RWGY01000011">
    <property type="protein sequence ID" value="TVU32684.1"/>
    <property type="molecule type" value="Genomic_DNA"/>
</dbReference>
<accession>A0A5J9VB17</accession>
<dbReference type="Gramene" id="TVU32684">
    <property type="protein sequence ID" value="TVU32684"/>
    <property type="gene ID" value="EJB05_24427"/>
</dbReference>
<evidence type="ECO:0000313" key="5">
    <source>
        <dbReference type="EMBL" id="TVU32684.1"/>
    </source>
</evidence>
<dbReference type="FunFam" id="1.25.40.10:FF:001385">
    <property type="entry name" value="Os01g0299150 protein"/>
    <property type="match status" value="1"/>
</dbReference>
<reference evidence="5 6" key="1">
    <citation type="journal article" date="2019" name="Sci. Rep.">
        <title>A high-quality genome of Eragrostis curvula grass provides insights into Poaceae evolution and supports new strategies to enhance forage quality.</title>
        <authorList>
            <person name="Carballo J."/>
            <person name="Santos B.A.C.M."/>
            <person name="Zappacosta D."/>
            <person name="Garbus I."/>
            <person name="Selva J.P."/>
            <person name="Gallo C.A."/>
            <person name="Diaz A."/>
            <person name="Albertini E."/>
            <person name="Caccamo M."/>
            <person name="Echenique V."/>
        </authorList>
    </citation>
    <scope>NUCLEOTIDE SEQUENCE [LARGE SCALE GENOMIC DNA]</scope>
    <source>
        <strain evidence="6">cv. Victoria</strain>
        <tissue evidence="5">Leaf</tissue>
    </source>
</reference>
<evidence type="ECO:0000256" key="3">
    <source>
        <dbReference type="PROSITE-ProRule" id="PRU00708"/>
    </source>
</evidence>
<dbReference type="PANTHER" id="PTHR47926">
    <property type="entry name" value="PENTATRICOPEPTIDE REPEAT-CONTAINING PROTEIN"/>
    <property type="match status" value="1"/>
</dbReference>